<organism evidence="6 7">
    <name type="scientific">Adiantum capillus-veneris</name>
    <name type="common">Maidenhair fern</name>
    <dbReference type="NCBI Taxonomy" id="13818"/>
    <lineage>
        <taxon>Eukaryota</taxon>
        <taxon>Viridiplantae</taxon>
        <taxon>Streptophyta</taxon>
        <taxon>Embryophyta</taxon>
        <taxon>Tracheophyta</taxon>
        <taxon>Polypodiopsida</taxon>
        <taxon>Polypodiidae</taxon>
        <taxon>Polypodiales</taxon>
        <taxon>Pteridineae</taxon>
        <taxon>Pteridaceae</taxon>
        <taxon>Vittarioideae</taxon>
        <taxon>Adiantum</taxon>
    </lineage>
</organism>
<evidence type="ECO:0000259" key="5">
    <source>
        <dbReference type="Pfam" id="PF01416"/>
    </source>
</evidence>
<feature type="domain" description="Pseudouridine synthase I TruA alpha/beta" evidence="5">
    <location>
        <begin position="151"/>
        <end position="261"/>
    </location>
</feature>
<dbReference type="Proteomes" id="UP000886520">
    <property type="component" value="Chromosome 15"/>
</dbReference>
<accession>A0A9D4ZCU9</accession>
<dbReference type="HAMAP" id="MF_00171">
    <property type="entry name" value="TruA"/>
    <property type="match status" value="1"/>
</dbReference>
<dbReference type="GO" id="GO:0031119">
    <property type="term" value="P:tRNA pseudouridine synthesis"/>
    <property type="evidence" value="ECO:0007669"/>
    <property type="project" value="TreeGrafter"/>
</dbReference>
<comment type="similarity">
    <text evidence="1 4">Belongs to the tRNA pseudouridine synthase TruA family.</text>
</comment>
<dbReference type="InterPro" id="IPR001406">
    <property type="entry name" value="PsdUridine_synth_TruA"/>
</dbReference>
<evidence type="ECO:0000256" key="2">
    <source>
        <dbReference type="ARBA" id="ARBA00022694"/>
    </source>
</evidence>
<dbReference type="InterPro" id="IPR020095">
    <property type="entry name" value="PsdUridine_synth_TruA_C"/>
</dbReference>
<comment type="caution">
    <text evidence="6">The sequence shown here is derived from an EMBL/GenBank/DDBJ whole genome shotgun (WGS) entry which is preliminary data.</text>
</comment>
<dbReference type="PANTHER" id="PTHR11142:SF10">
    <property type="entry name" value="TRNA PSEUDOURIDINE SYNTHASE"/>
    <property type="match status" value="1"/>
</dbReference>
<evidence type="ECO:0000256" key="3">
    <source>
        <dbReference type="ARBA" id="ARBA00023235"/>
    </source>
</evidence>
<dbReference type="AlphaFoldDB" id="A0A9D4ZCU9"/>
<evidence type="ECO:0000256" key="4">
    <source>
        <dbReference type="RuleBase" id="RU003792"/>
    </source>
</evidence>
<dbReference type="FunFam" id="3.30.70.660:FF:000019">
    <property type="entry name" value="tRNA pseudouridine synthase"/>
    <property type="match status" value="1"/>
</dbReference>
<dbReference type="EMBL" id="JABFUD020000015">
    <property type="protein sequence ID" value="KAI5069382.1"/>
    <property type="molecule type" value="Genomic_DNA"/>
</dbReference>
<sequence>MNAATTKLRASIPRVACRNYFAVPGMITISSEGSRNPSAFSATEQKASWVHYKHEDGLDPYRWTAKECHHVLEDRPWQEVLKFYSHVAAGNLSLSDLTFFGNFHDADSQRDVSERDQMLSVYATAPSEDSHIVSLKTLKGGKWDRKTFKIVVSYDGSAFTGWQRQPGLHTVQGLLEQALGNYCDGKRVASLKSEGLSADAMVVVAGRTDKGVHAAGQVCSFYTWRSGVCPEDIRTGINSLDPKALRAISVNEVSRTFHPNFSAKWRRYVYILPLHSYDISDQSWLQAVSAELRSFVKPKTFDVRAVNKMLAQLEGQQLSFTVFARDTKISRSRGPPTECYIYHARAAVAELPLMEQGSEQRSQVLCVELVANRFLRKMVRVLVATSIREAAAGASSDSLVRLTRASCRRASAPPAPACGLCLSEVGYEDFSHSNLLIK</sequence>
<dbReference type="SUPFAM" id="SSF55120">
    <property type="entry name" value="Pseudouridine synthase"/>
    <property type="match status" value="1"/>
</dbReference>
<proteinExistence type="inferred from homology"/>
<dbReference type="Gene3D" id="3.30.70.660">
    <property type="entry name" value="Pseudouridine synthase I, catalytic domain, C-terminal subdomain"/>
    <property type="match status" value="1"/>
</dbReference>
<name>A0A9D4ZCU9_ADICA</name>
<comment type="catalytic activity">
    <reaction evidence="4">
        <text>uridine(38/39/40) in tRNA = pseudouridine(38/39/40) in tRNA</text>
        <dbReference type="Rhea" id="RHEA:22376"/>
        <dbReference type="Rhea" id="RHEA-COMP:10085"/>
        <dbReference type="Rhea" id="RHEA-COMP:10087"/>
        <dbReference type="ChEBI" id="CHEBI:65314"/>
        <dbReference type="ChEBI" id="CHEBI:65315"/>
        <dbReference type="EC" id="5.4.99.12"/>
    </reaction>
</comment>
<keyword evidence="7" id="KW-1185">Reference proteome</keyword>
<evidence type="ECO:0000256" key="1">
    <source>
        <dbReference type="ARBA" id="ARBA00009375"/>
    </source>
</evidence>
<feature type="domain" description="Pseudouridine synthase I TruA alpha/beta" evidence="5">
    <location>
        <begin position="358"/>
        <end position="428"/>
    </location>
</feature>
<protein>
    <recommendedName>
        <fullName evidence="4">tRNA pseudouridine synthase</fullName>
        <ecNumber evidence="4">5.4.99.12</ecNumber>
    </recommendedName>
</protein>
<dbReference type="OrthoDB" id="271910at2759"/>
<dbReference type="InterPro" id="IPR020097">
    <property type="entry name" value="PsdUridine_synth_TruA_a/b_dom"/>
</dbReference>
<dbReference type="InterPro" id="IPR020103">
    <property type="entry name" value="PsdUridine_synth_cat_dom_sf"/>
</dbReference>
<dbReference type="Gene3D" id="3.30.70.580">
    <property type="entry name" value="Pseudouridine synthase I, catalytic domain, N-terminal subdomain"/>
    <property type="match status" value="1"/>
</dbReference>
<dbReference type="PANTHER" id="PTHR11142">
    <property type="entry name" value="PSEUDOURIDYLATE SYNTHASE"/>
    <property type="match status" value="1"/>
</dbReference>
<evidence type="ECO:0000313" key="7">
    <source>
        <dbReference type="Proteomes" id="UP000886520"/>
    </source>
</evidence>
<reference evidence="6" key="1">
    <citation type="submission" date="2021-01" db="EMBL/GenBank/DDBJ databases">
        <title>Adiantum capillus-veneris genome.</title>
        <authorList>
            <person name="Fang Y."/>
            <person name="Liao Q."/>
        </authorList>
    </citation>
    <scope>NUCLEOTIDE SEQUENCE</scope>
    <source>
        <strain evidence="6">H3</strain>
        <tissue evidence="6">Leaf</tissue>
    </source>
</reference>
<gene>
    <name evidence="6" type="ORF">GOP47_0015683</name>
</gene>
<keyword evidence="3 4" id="KW-0413">Isomerase</keyword>
<dbReference type="Pfam" id="PF01416">
    <property type="entry name" value="PseudoU_synth_1"/>
    <property type="match status" value="2"/>
</dbReference>
<dbReference type="GO" id="GO:0160147">
    <property type="term" value="F:tRNA pseudouridine(38-40) synthase activity"/>
    <property type="evidence" value="ECO:0007669"/>
    <property type="project" value="UniProtKB-EC"/>
</dbReference>
<evidence type="ECO:0000313" key="6">
    <source>
        <dbReference type="EMBL" id="KAI5069382.1"/>
    </source>
</evidence>
<dbReference type="InterPro" id="IPR020094">
    <property type="entry name" value="TruA/RsuA/RluB/E/F_N"/>
</dbReference>
<dbReference type="GO" id="GO:0003723">
    <property type="term" value="F:RNA binding"/>
    <property type="evidence" value="ECO:0007669"/>
    <property type="project" value="InterPro"/>
</dbReference>
<dbReference type="EC" id="5.4.99.12" evidence="4"/>
<keyword evidence="2 4" id="KW-0819">tRNA processing</keyword>